<dbReference type="STRING" id="1149755.A0A2J6RM67"/>
<dbReference type="Gene3D" id="1.20.120.520">
    <property type="entry name" value="nmb1532 protein domain like"/>
    <property type="match status" value="1"/>
</dbReference>
<dbReference type="PANTHER" id="PTHR38048:SF2">
    <property type="entry name" value="HEMERYTHRIN-LIKE DOMAIN-CONTAINING PROTEIN"/>
    <property type="match status" value="1"/>
</dbReference>
<dbReference type="Proteomes" id="UP000235786">
    <property type="component" value="Unassembled WGS sequence"/>
</dbReference>
<evidence type="ECO:0000313" key="2">
    <source>
        <dbReference type="EMBL" id="PMD39614.1"/>
    </source>
</evidence>
<evidence type="ECO:0000259" key="1">
    <source>
        <dbReference type="Pfam" id="PF01814"/>
    </source>
</evidence>
<proteinExistence type="predicted"/>
<sequence length="254" mass="29548">MTSNNVPWADTPFTLIPTPGGDEDLAKLDDEVWIAREMANAHNGMLRALNSIYQQCIYVKEPKDIKDLLLYADFWCGWIHEHHEGEEKFFFPQAEEITGVKGLMDVNVGQHHAFMGGLEKFQRFAKETKVERYDGSEMRRIIEGFGGELTKHLTEEIDTLLGLKKYDTVALRKAFVVFDLEMRKGEKVSQLFFVLFPIVLGSSDRSYEDWPELPGPILLLVRYWFERKYQGVWRFCPSTTWGERRPLLFTEKSV</sequence>
<reference evidence="2 3" key="1">
    <citation type="submission" date="2016-04" db="EMBL/GenBank/DDBJ databases">
        <title>A degradative enzymes factory behind the ericoid mycorrhizal symbiosis.</title>
        <authorList>
            <consortium name="DOE Joint Genome Institute"/>
            <person name="Martino E."/>
            <person name="Morin E."/>
            <person name="Grelet G."/>
            <person name="Kuo A."/>
            <person name="Kohler A."/>
            <person name="Daghino S."/>
            <person name="Barry K."/>
            <person name="Choi C."/>
            <person name="Cichocki N."/>
            <person name="Clum A."/>
            <person name="Copeland A."/>
            <person name="Hainaut M."/>
            <person name="Haridas S."/>
            <person name="Labutti K."/>
            <person name="Lindquist E."/>
            <person name="Lipzen A."/>
            <person name="Khouja H.-R."/>
            <person name="Murat C."/>
            <person name="Ohm R."/>
            <person name="Olson A."/>
            <person name="Spatafora J."/>
            <person name="Veneault-Fourrey C."/>
            <person name="Henrissat B."/>
            <person name="Grigoriev I."/>
            <person name="Martin F."/>
            <person name="Perotto S."/>
        </authorList>
    </citation>
    <scope>NUCLEOTIDE SEQUENCE [LARGE SCALE GENOMIC DNA]</scope>
    <source>
        <strain evidence="2 3">F</strain>
    </source>
</reference>
<dbReference type="PANTHER" id="PTHR38048">
    <property type="entry name" value="EXPRESSED PROTEIN"/>
    <property type="match status" value="1"/>
</dbReference>
<dbReference type="InterPro" id="IPR012312">
    <property type="entry name" value="Hemerythrin-like"/>
</dbReference>
<dbReference type="OrthoDB" id="58416at2759"/>
<dbReference type="InterPro" id="IPR053206">
    <property type="entry name" value="Dimeric_xanthone_biosynth"/>
</dbReference>
<accession>A0A2J6RM67</accession>
<dbReference type="AlphaFoldDB" id="A0A2J6RM67"/>
<evidence type="ECO:0000313" key="3">
    <source>
        <dbReference type="Proteomes" id="UP000235786"/>
    </source>
</evidence>
<dbReference type="EMBL" id="KZ613946">
    <property type="protein sequence ID" value="PMD39614.1"/>
    <property type="molecule type" value="Genomic_DNA"/>
</dbReference>
<name>A0A2J6RM67_HYAVF</name>
<protein>
    <recommendedName>
        <fullName evidence="1">Hemerythrin-like domain-containing protein</fullName>
    </recommendedName>
</protein>
<keyword evidence="3" id="KW-1185">Reference proteome</keyword>
<dbReference type="Pfam" id="PF01814">
    <property type="entry name" value="Hemerythrin"/>
    <property type="match status" value="1"/>
</dbReference>
<gene>
    <name evidence="2" type="ORF">L207DRAFT_428939</name>
</gene>
<feature type="domain" description="Hemerythrin-like" evidence="1">
    <location>
        <begin position="36"/>
        <end position="161"/>
    </location>
</feature>
<organism evidence="2 3">
    <name type="scientific">Hyaloscypha variabilis (strain UAMH 11265 / GT02V1 / F)</name>
    <name type="common">Meliniomyces variabilis</name>
    <dbReference type="NCBI Taxonomy" id="1149755"/>
    <lineage>
        <taxon>Eukaryota</taxon>
        <taxon>Fungi</taxon>
        <taxon>Dikarya</taxon>
        <taxon>Ascomycota</taxon>
        <taxon>Pezizomycotina</taxon>
        <taxon>Leotiomycetes</taxon>
        <taxon>Helotiales</taxon>
        <taxon>Hyaloscyphaceae</taxon>
        <taxon>Hyaloscypha</taxon>
        <taxon>Hyaloscypha variabilis</taxon>
    </lineage>
</organism>